<sequence>MSVVQTVTSKIVINGATLEYSRADPVESNGKVILTLHGGRGFGSKESDFNVYSQFARYGYTVVSFDYRGHGNSSATPPFSFKQLVNDIEAVKQAFSPREKVVVIGGSFGGFLAQQYVITYPRSVSHLVLRGTAPSYHHEEECLSQLMKRLPKATCASREMVAKVFSSFESDEEFRLTMFALGPLYVEDYDADQGLANVLGTKYSAQSHNELYSEKEKYFDFRDKLGSVDIPTLIVVGKNDWICPLGM</sequence>
<evidence type="ECO:0000256" key="1">
    <source>
        <dbReference type="ARBA" id="ARBA00010088"/>
    </source>
</evidence>
<feature type="domain" description="AB hydrolase-1" evidence="3">
    <location>
        <begin position="32"/>
        <end position="245"/>
    </location>
</feature>
<dbReference type="PANTHER" id="PTHR43798:SF33">
    <property type="entry name" value="HYDROLASE, PUTATIVE (AFU_ORTHOLOGUE AFUA_2G14860)-RELATED"/>
    <property type="match status" value="1"/>
</dbReference>
<name>A0A1G4M7F5_LACFM</name>
<dbReference type="OrthoDB" id="408373at2759"/>
<proteinExistence type="inferred from homology"/>
<reference evidence="5" key="1">
    <citation type="submission" date="2016-03" db="EMBL/GenBank/DDBJ databases">
        <authorList>
            <person name="Devillers H."/>
        </authorList>
    </citation>
    <scope>NUCLEOTIDE SEQUENCE [LARGE SCALE GENOMIC DNA]</scope>
</reference>
<dbReference type="GO" id="GO:0008233">
    <property type="term" value="F:peptidase activity"/>
    <property type="evidence" value="ECO:0007669"/>
    <property type="project" value="InterPro"/>
</dbReference>
<dbReference type="PRINTS" id="PR00111">
    <property type="entry name" value="ABHYDROLASE"/>
</dbReference>
<comment type="similarity">
    <text evidence="1">Belongs to the peptidase S33 family.</text>
</comment>
<evidence type="ECO:0000313" key="4">
    <source>
        <dbReference type="EMBL" id="SCV99777.1"/>
    </source>
</evidence>
<dbReference type="Proteomes" id="UP000190831">
    <property type="component" value="Chromosome B"/>
</dbReference>
<dbReference type="SUPFAM" id="SSF53474">
    <property type="entry name" value="alpha/beta-Hydrolases"/>
    <property type="match status" value="1"/>
</dbReference>
<evidence type="ECO:0000256" key="2">
    <source>
        <dbReference type="ARBA" id="ARBA00022801"/>
    </source>
</evidence>
<dbReference type="GO" id="GO:0006508">
    <property type="term" value="P:proteolysis"/>
    <property type="evidence" value="ECO:0007669"/>
    <property type="project" value="InterPro"/>
</dbReference>
<gene>
    <name evidence="4" type="ORF">LAFE_0B02278G</name>
</gene>
<dbReference type="STRING" id="4955.A0A1G4M7F5"/>
<keyword evidence="5" id="KW-1185">Reference proteome</keyword>
<evidence type="ECO:0000259" key="3">
    <source>
        <dbReference type="Pfam" id="PF00561"/>
    </source>
</evidence>
<dbReference type="InterPro" id="IPR000073">
    <property type="entry name" value="AB_hydrolase_1"/>
</dbReference>
<dbReference type="GO" id="GO:0016020">
    <property type="term" value="C:membrane"/>
    <property type="evidence" value="ECO:0007669"/>
    <property type="project" value="TreeGrafter"/>
</dbReference>
<dbReference type="Pfam" id="PF00561">
    <property type="entry name" value="Abhydrolase_1"/>
    <property type="match status" value="1"/>
</dbReference>
<dbReference type="OMA" id="EKYFDYT"/>
<evidence type="ECO:0000313" key="5">
    <source>
        <dbReference type="Proteomes" id="UP000190831"/>
    </source>
</evidence>
<dbReference type="InterPro" id="IPR050266">
    <property type="entry name" value="AB_hydrolase_sf"/>
</dbReference>
<accession>A0A1G4M7F5</accession>
<dbReference type="AlphaFoldDB" id="A0A1G4M7F5"/>
<organism evidence="4 5">
    <name type="scientific">Lachancea fermentati</name>
    <name type="common">Zygosaccharomyces fermentati</name>
    <dbReference type="NCBI Taxonomy" id="4955"/>
    <lineage>
        <taxon>Eukaryota</taxon>
        <taxon>Fungi</taxon>
        <taxon>Dikarya</taxon>
        <taxon>Ascomycota</taxon>
        <taxon>Saccharomycotina</taxon>
        <taxon>Saccharomycetes</taxon>
        <taxon>Saccharomycetales</taxon>
        <taxon>Saccharomycetaceae</taxon>
        <taxon>Lachancea</taxon>
    </lineage>
</organism>
<dbReference type="PANTHER" id="PTHR43798">
    <property type="entry name" value="MONOACYLGLYCEROL LIPASE"/>
    <property type="match status" value="1"/>
</dbReference>
<keyword evidence="2" id="KW-0378">Hydrolase</keyword>
<dbReference type="InterPro" id="IPR002410">
    <property type="entry name" value="Peptidase_S33"/>
</dbReference>
<protein>
    <submittedName>
        <fullName evidence="4">LAFE_0B02278g1_1</fullName>
    </submittedName>
</protein>
<dbReference type="PRINTS" id="PR00793">
    <property type="entry name" value="PROAMNOPTASE"/>
</dbReference>
<dbReference type="InterPro" id="IPR029058">
    <property type="entry name" value="AB_hydrolase_fold"/>
</dbReference>
<dbReference type="Gene3D" id="3.40.50.1820">
    <property type="entry name" value="alpha/beta hydrolase"/>
    <property type="match status" value="1"/>
</dbReference>
<dbReference type="EMBL" id="LT598489">
    <property type="protein sequence ID" value="SCV99777.1"/>
    <property type="molecule type" value="Genomic_DNA"/>
</dbReference>